<organism evidence="1">
    <name type="scientific">Vibrio sp. FF_307</name>
    <dbReference type="NCBI Taxonomy" id="1652834"/>
    <lineage>
        <taxon>Bacteria</taxon>
        <taxon>Pseudomonadati</taxon>
        <taxon>Pseudomonadota</taxon>
        <taxon>Gammaproteobacteria</taxon>
        <taxon>Vibrionales</taxon>
        <taxon>Vibrionaceae</taxon>
        <taxon>Vibrio</taxon>
    </lineage>
</organism>
<dbReference type="EMBL" id="KP795512">
    <property type="protein sequence ID" value="AKN36764.1"/>
    <property type="molecule type" value="Genomic_DNA"/>
</dbReference>
<dbReference type="AlphaFoldDB" id="A0A0H3ZSA7"/>
<reference evidence="1" key="1">
    <citation type="journal article" date="2015" name="MBio">
        <title>Eco-Evolutionary Dynamics of Episomes among Ecologically Cohesive Bacterial Populations.</title>
        <authorList>
            <person name="Xue H."/>
            <person name="Cordero O.X."/>
            <person name="Camas F.M."/>
            <person name="Trimble W."/>
            <person name="Meyer F."/>
            <person name="Guglielmini J."/>
            <person name="Rocha E.P."/>
            <person name="Polz M.F."/>
        </authorList>
    </citation>
    <scope>NUCLEOTIDE SEQUENCE</scope>
    <source>
        <strain evidence="1">FF_307</strain>
    </source>
</reference>
<name>A0A0H3ZSA7_9VIBR</name>
<dbReference type="InterPro" id="IPR022293">
    <property type="entry name" value="Integrating-conj_element"/>
</dbReference>
<accession>A0A0H3ZSA7</accession>
<sequence length="231" mass="25830">MKVFILWGICAFLPIIAVGATELEHNQASQTVIEHDQSRSLSVSQDAQYWQLSQADWARYEQLMQSPLTYDMQETSPLEVLAQFARSGTERARLAERLVAFDKKRTDGLLALDVAYRAAWTRLYPNLKPIGPRLPERVALFVRAKCDTCVDALKQWRSHGVAVDVYMLGGDDKALQAWASVAGVRHGDVEKQWITLNHDTRALWMTLAKGKPVPVAISEQGGGQWSVVALP</sequence>
<evidence type="ECO:0000313" key="1">
    <source>
        <dbReference type="EMBL" id="AKN36764.1"/>
    </source>
</evidence>
<dbReference type="NCBIfam" id="TIGR03759">
    <property type="entry name" value="conj_TIGR03759"/>
    <property type="match status" value="1"/>
</dbReference>
<protein>
    <submittedName>
        <fullName evidence="1">Putative exported protein</fullName>
    </submittedName>
</protein>
<proteinExistence type="predicted"/>